<feature type="compositionally biased region" description="Basic residues" evidence="1">
    <location>
        <begin position="24"/>
        <end position="35"/>
    </location>
</feature>
<organism evidence="2">
    <name type="scientific">Anguilla anguilla</name>
    <name type="common">European freshwater eel</name>
    <name type="synonym">Muraena anguilla</name>
    <dbReference type="NCBI Taxonomy" id="7936"/>
    <lineage>
        <taxon>Eukaryota</taxon>
        <taxon>Metazoa</taxon>
        <taxon>Chordata</taxon>
        <taxon>Craniata</taxon>
        <taxon>Vertebrata</taxon>
        <taxon>Euteleostomi</taxon>
        <taxon>Actinopterygii</taxon>
        <taxon>Neopterygii</taxon>
        <taxon>Teleostei</taxon>
        <taxon>Anguilliformes</taxon>
        <taxon>Anguillidae</taxon>
        <taxon>Anguilla</taxon>
    </lineage>
</organism>
<dbReference type="AlphaFoldDB" id="A0A0E9UYV7"/>
<reference evidence="2" key="1">
    <citation type="submission" date="2014-11" db="EMBL/GenBank/DDBJ databases">
        <authorList>
            <person name="Amaro Gonzalez C."/>
        </authorList>
    </citation>
    <scope>NUCLEOTIDE SEQUENCE</scope>
</reference>
<protein>
    <submittedName>
        <fullName evidence="2">Uncharacterized protein</fullName>
    </submittedName>
</protein>
<name>A0A0E9UYV7_ANGAN</name>
<evidence type="ECO:0000313" key="2">
    <source>
        <dbReference type="EMBL" id="JAH70360.1"/>
    </source>
</evidence>
<accession>A0A0E9UYV7</accession>
<proteinExistence type="predicted"/>
<evidence type="ECO:0000256" key="1">
    <source>
        <dbReference type="SAM" id="MobiDB-lite"/>
    </source>
</evidence>
<feature type="region of interest" description="Disordered" evidence="1">
    <location>
        <begin position="13"/>
        <end position="43"/>
    </location>
</feature>
<reference evidence="2" key="2">
    <citation type="journal article" date="2015" name="Fish Shellfish Immunol.">
        <title>Early steps in the European eel (Anguilla anguilla)-Vibrio vulnificus interaction in the gills: Role of the RtxA13 toxin.</title>
        <authorList>
            <person name="Callol A."/>
            <person name="Pajuelo D."/>
            <person name="Ebbesson L."/>
            <person name="Teles M."/>
            <person name="MacKenzie S."/>
            <person name="Amaro C."/>
        </authorList>
    </citation>
    <scope>NUCLEOTIDE SEQUENCE</scope>
</reference>
<dbReference type="EMBL" id="GBXM01038217">
    <property type="protein sequence ID" value="JAH70360.1"/>
    <property type="molecule type" value="Transcribed_RNA"/>
</dbReference>
<sequence length="67" mass="7631">MEIFCTAMQRRRAHAFPQGNAQRHQARQRVHHRHGRGEAGGPGARTLLQLQNHRRTFLSGNALLHVS</sequence>